<reference evidence="3 4" key="1">
    <citation type="submission" date="2019-04" db="EMBL/GenBank/DDBJ databases">
        <authorList>
            <person name="Alioto T."/>
            <person name="Alioto T."/>
        </authorList>
    </citation>
    <scope>NUCLEOTIDE SEQUENCE [LARGE SCALE GENOMIC DNA]</scope>
</reference>
<evidence type="ECO:0000256" key="1">
    <source>
        <dbReference type="SAM" id="MobiDB-lite"/>
    </source>
</evidence>
<organism evidence="3 4">
    <name type="scientific">Marmota monax</name>
    <name type="common">Woodchuck</name>
    <dbReference type="NCBI Taxonomy" id="9995"/>
    <lineage>
        <taxon>Eukaryota</taxon>
        <taxon>Metazoa</taxon>
        <taxon>Chordata</taxon>
        <taxon>Craniata</taxon>
        <taxon>Vertebrata</taxon>
        <taxon>Euteleostomi</taxon>
        <taxon>Mammalia</taxon>
        <taxon>Eutheria</taxon>
        <taxon>Euarchontoglires</taxon>
        <taxon>Glires</taxon>
        <taxon>Rodentia</taxon>
        <taxon>Sciuromorpha</taxon>
        <taxon>Sciuridae</taxon>
        <taxon>Xerinae</taxon>
        <taxon>Marmotini</taxon>
        <taxon>Marmota</taxon>
    </lineage>
</organism>
<dbReference type="EMBL" id="CABDUW010000161">
    <property type="protein sequence ID" value="VTJ60896.1"/>
    <property type="molecule type" value="Genomic_DNA"/>
</dbReference>
<dbReference type="AlphaFoldDB" id="A0A5E4AVS4"/>
<dbReference type="Proteomes" id="UP000335636">
    <property type="component" value="Unassembled WGS sequence"/>
</dbReference>
<feature type="region of interest" description="Disordered" evidence="1">
    <location>
        <begin position="14"/>
        <end position="56"/>
    </location>
</feature>
<reference evidence="2" key="2">
    <citation type="submission" date="2020-08" db="EMBL/GenBank/DDBJ databases">
        <authorList>
            <person name="Shumante A."/>
            <person name="Zimin A.V."/>
            <person name="Puiu D."/>
            <person name="Salzberg S.L."/>
        </authorList>
    </citation>
    <scope>NUCLEOTIDE SEQUENCE</scope>
    <source>
        <strain evidence="2">WC2-LM</strain>
        <tissue evidence="2">Liver</tissue>
    </source>
</reference>
<evidence type="ECO:0000313" key="2">
    <source>
        <dbReference type="EMBL" id="KAF7485074.1"/>
    </source>
</evidence>
<dbReference type="EMBL" id="WJEC01000163">
    <property type="protein sequence ID" value="KAF7485074.1"/>
    <property type="molecule type" value="Genomic_DNA"/>
</dbReference>
<protein>
    <submittedName>
        <fullName evidence="3">Uncharacterized protein</fullName>
    </submittedName>
</protein>
<evidence type="ECO:0000313" key="3">
    <source>
        <dbReference type="EMBL" id="VTJ60896.1"/>
    </source>
</evidence>
<feature type="compositionally biased region" description="Low complexity" evidence="1">
    <location>
        <begin position="34"/>
        <end position="45"/>
    </location>
</feature>
<gene>
    <name evidence="2" type="ORF">GHT09_003329</name>
    <name evidence="3" type="ORF">MONAX_5E035977</name>
</gene>
<keyword evidence="4" id="KW-1185">Reference proteome</keyword>
<name>A0A5E4AVS4_MARMO</name>
<dbReference type="Proteomes" id="UP000662637">
    <property type="component" value="Unassembled WGS sequence"/>
</dbReference>
<evidence type="ECO:0000313" key="4">
    <source>
        <dbReference type="Proteomes" id="UP000335636"/>
    </source>
</evidence>
<feature type="compositionally biased region" description="Gly residues" evidence="1">
    <location>
        <begin position="20"/>
        <end position="33"/>
    </location>
</feature>
<proteinExistence type="predicted"/>
<sequence>MKAIIDQLDEASQAAVAGVEPGGGGGGGGGSSRGAGAAASAAWGGHADRRPLDRRKVRRPLCPALSADCPARVTGVSKQRPGGFSWIAAGCGARALDGP</sequence>
<accession>A0A5E4AVS4</accession>